<evidence type="ECO:0000313" key="11">
    <source>
        <dbReference type="Proteomes" id="UP000256690"/>
    </source>
</evidence>
<evidence type="ECO:0000313" key="10">
    <source>
        <dbReference type="EMBL" id="RDW70475.1"/>
    </source>
</evidence>
<keyword evidence="11" id="KW-1185">Reference proteome</keyword>
<dbReference type="PANTHER" id="PTHR24394:SF29">
    <property type="entry name" value="MYONEURIN"/>
    <property type="match status" value="1"/>
</dbReference>
<feature type="domain" description="C2H2-type" evidence="9">
    <location>
        <begin position="175"/>
        <end position="202"/>
    </location>
</feature>
<evidence type="ECO:0000256" key="5">
    <source>
        <dbReference type="ARBA" id="ARBA00022833"/>
    </source>
</evidence>
<evidence type="ECO:0000256" key="6">
    <source>
        <dbReference type="ARBA" id="ARBA00023242"/>
    </source>
</evidence>
<dbReference type="RefSeq" id="XP_026601006.1">
    <property type="nucleotide sequence ID" value="XM_026750002.1"/>
</dbReference>
<accession>A0A3D8R8X6</accession>
<evidence type="ECO:0000259" key="9">
    <source>
        <dbReference type="PROSITE" id="PS50157"/>
    </source>
</evidence>
<feature type="region of interest" description="Disordered" evidence="8">
    <location>
        <begin position="256"/>
        <end position="285"/>
    </location>
</feature>
<gene>
    <name evidence="10" type="ORF">DSM5745_07986</name>
</gene>
<name>A0A3D8R8X6_9EURO</name>
<dbReference type="OrthoDB" id="6910977at2759"/>
<dbReference type="InterPro" id="IPR013087">
    <property type="entry name" value="Znf_C2H2_type"/>
</dbReference>
<dbReference type="InterPro" id="IPR036236">
    <property type="entry name" value="Znf_C2H2_sf"/>
</dbReference>
<keyword evidence="6" id="KW-0539">Nucleus</keyword>
<dbReference type="EMBL" id="PVWQ01000010">
    <property type="protein sequence ID" value="RDW70475.1"/>
    <property type="molecule type" value="Genomic_DNA"/>
</dbReference>
<keyword evidence="3" id="KW-0677">Repeat</keyword>
<dbReference type="PROSITE" id="PS00028">
    <property type="entry name" value="ZINC_FINGER_C2H2_1"/>
    <property type="match status" value="2"/>
</dbReference>
<dbReference type="SMART" id="SM00355">
    <property type="entry name" value="ZnF_C2H2"/>
    <property type="match status" value="3"/>
</dbReference>
<dbReference type="Pfam" id="PF00096">
    <property type="entry name" value="zf-C2H2"/>
    <property type="match status" value="2"/>
</dbReference>
<dbReference type="Proteomes" id="UP000256690">
    <property type="component" value="Unassembled WGS sequence"/>
</dbReference>
<protein>
    <recommendedName>
        <fullName evidence="9">C2H2-type domain-containing protein</fullName>
    </recommendedName>
</protein>
<evidence type="ECO:0000256" key="7">
    <source>
        <dbReference type="PROSITE-ProRule" id="PRU00042"/>
    </source>
</evidence>
<comment type="caution">
    <text evidence="10">The sequence shown here is derived from an EMBL/GenBank/DDBJ whole genome shotgun (WGS) entry which is preliminary data.</text>
</comment>
<evidence type="ECO:0000256" key="8">
    <source>
        <dbReference type="SAM" id="MobiDB-lite"/>
    </source>
</evidence>
<keyword evidence="2" id="KW-0479">Metal-binding</keyword>
<evidence type="ECO:0000256" key="2">
    <source>
        <dbReference type="ARBA" id="ARBA00022723"/>
    </source>
</evidence>
<evidence type="ECO:0000256" key="3">
    <source>
        <dbReference type="ARBA" id="ARBA00022737"/>
    </source>
</evidence>
<feature type="compositionally biased region" description="Polar residues" evidence="8">
    <location>
        <begin position="276"/>
        <end position="285"/>
    </location>
</feature>
<feature type="compositionally biased region" description="Basic and acidic residues" evidence="8">
    <location>
        <begin position="256"/>
        <end position="275"/>
    </location>
</feature>
<dbReference type="STRING" id="1810919.A0A3D8R8X6"/>
<sequence length="285" mass="31602">MSYEYSLDATQMTPATLCERYSGSDASASPLSYCGPQAMSATSSHGSVLDFGTGPDNMNTQMYNFLPNTPRSDPDIMIKEEPDADYPDAQCLEYTKPAQLPLFAPVAQHRTNRFRPKFNFFDEGDASEPIVADHDLETNLSPGPSAFQLGELPPWSRDNASADHEQLKVPSASGRQCTICGAQFTRRSNCREHEKRHDPSNRKSFACGVCGKALGRKTDLKRHVDSVHRGIRKYGCDECGARFTRQDTLARHISDGCRRTDRGSSDSRAAERHSSVDNQTTIQSR</sequence>
<dbReference type="GO" id="GO:0000981">
    <property type="term" value="F:DNA-binding transcription factor activity, RNA polymerase II-specific"/>
    <property type="evidence" value="ECO:0007669"/>
    <property type="project" value="TreeGrafter"/>
</dbReference>
<reference evidence="10 11" key="1">
    <citation type="journal article" date="2018" name="IMA Fungus">
        <title>IMA Genome-F 9: Draft genome sequence of Annulohypoxylon stygium, Aspergillus mulundensis, Berkeleyomyces basicola (syn. Thielaviopsis basicola), Ceratocystis smalleyi, two Cercospora beticola strains, Coleophoma cylindrospora, Fusarium fracticaudum, Phialophora cf. hyalina, and Morchella septimelata.</title>
        <authorList>
            <person name="Wingfield B.D."/>
            <person name="Bills G.F."/>
            <person name="Dong Y."/>
            <person name="Huang W."/>
            <person name="Nel W.J."/>
            <person name="Swalarsk-Parry B.S."/>
            <person name="Vaghefi N."/>
            <person name="Wilken P.M."/>
            <person name="An Z."/>
            <person name="de Beer Z.W."/>
            <person name="De Vos L."/>
            <person name="Chen L."/>
            <person name="Duong T.A."/>
            <person name="Gao Y."/>
            <person name="Hammerbacher A."/>
            <person name="Kikkert J.R."/>
            <person name="Li Y."/>
            <person name="Li H."/>
            <person name="Li K."/>
            <person name="Li Q."/>
            <person name="Liu X."/>
            <person name="Ma X."/>
            <person name="Naidoo K."/>
            <person name="Pethybridge S.J."/>
            <person name="Sun J."/>
            <person name="Steenkamp E.T."/>
            <person name="van der Nest M.A."/>
            <person name="van Wyk S."/>
            <person name="Wingfield M.J."/>
            <person name="Xiong C."/>
            <person name="Yue Q."/>
            <person name="Zhang X."/>
        </authorList>
    </citation>
    <scope>NUCLEOTIDE SEQUENCE [LARGE SCALE GENOMIC DNA]</scope>
    <source>
        <strain evidence="10 11">DSM 5745</strain>
    </source>
</reference>
<dbReference type="PANTHER" id="PTHR24394">
    <property type="entry name" value="ZINC FINGER PROTEIN"/>
    <property type="match status" value="1"/>
</dbReference>
<dbReference type="GO" id="GO:0005634">
    <property type="term" value="C:nucleus"/>
    <property type="evidence" value="ECO:0007669"/>
    <property type="project" value="UniProtKB-SubCell"/>
</dbReference>
<comment type="subcellular location">
    <subcellularLocation>
        <location evidence="1">Nucleus</location>
    </subcellularLocation>
</comment>
<feature type="domain" description="C2H2-type" evidence="9">
    <location>
        <begin position="205"/>
        <end position="233"/>
    </location>
</feature>
<evidence type="ECO:0000256" key="1">
    <source>
        <dbReference type="ARBA" id="ARBA00004123"/>
    </source>
</evidence>
<dbReference type="Gene3D" id="3.30.160.60">
    <property type="entry name" value="Classic Zinc Finger"/>
    <property type="match status" value="2"/>
</dbReference>
<dbReference type="SUPFAM" id="SSF57667">
    <property type="entry name" value="beta-beta-alpha zinc fingers"/>
    <property type="match status" value="2"/>
</dbReference>
<feature type="domain" description="C2H2-type" evidence="9">
    <location>
        <begin position="234"/>
        <end position="252"/>
    </location>
</feature>
<dbReference type="PROSITE" id="PS50157">
    <property type="entry name" value="ZINC_FINGER_C2H2_2"/>
    <property type="match status" value="3"/>
</dbReference>
<proteinExistence type="predicted"/>
<keyword evidence="4 7" id="KW-0863">Zinc-finger</keyword>
<dbReference type="AlphaFoldDB" id="A0A3D8R8X6"/>
<dbReference type="GO" id="GO:0008270">
    <property type="term" value="F:zinc ion binding"/>
    <property type="evidence" value="ECO:0007669"/>
    <property type="project" value="UniProtKB-KW"/>
</dbReference>
<evidence type="ECO:0000256" key="4">
    <source>
        <dbReference type="ARBA" id="ARBA00022771"/>
    </source>
</evidence>
<dbReference type="GeneID" id="38118356"/>
<organism evidence="10 11">
    <name type="scientific">Aspergillus mulundensis</name>
    <dbReference type="NCBI Taxonomy" id="1810919"/>
    <lineage>
        <taxon>Eukaryota</taxon>
        <taxon>Fungi</taxon>
        <taxon>Dikarya</taxon>
        <taxon>Ascomycota</taxon>
        <taxon>Pezizomycotina</taxon>
        <taxon>Eurotiomycetes</taxon>
        <taxon>Eurotiomycetidae</taxon>
        <taxon>Eurotiales</taxon>
        <taxon>Aspergillaceae</taxon>
        <taxon>Aspergillus</taxon>
        <taxon>Aspergillus subgen. Nidulantes</taxon>
    </lineage>
</organism>
<keyword evidence="5" id="KW-0862">Zinc</keyword>